<feature type="domain" description="DUF5681" evidence="2">
    <location>
        <begin position="17"/>
        <end position="94"/>
    </location>
</feature>
<feature type="region of interest" description="Disordered" evidence="1">
    <location>
        <begin position="1"/>
        <end position="43"/>
    </location>
</feature>
<gene>
    <name evidence="3" type="ORF">AB8Z38_15630</name>
</gene>
<evidence type="ECO:0000256" key="1">
    <source>
        <dbReference type="SAM" id="MobiDB-lite"/>
    </source>
</evidence>
<dbReference type="Pfam" id="PF18932">
    <property type="entry name" value="DUF5681"/>
    <property type="match status" value="1"/>
</dbReference>
<dbReference type="AlphaFoldDB" id="A0AB39XT36"/>
<sequence length="122" mass="13518">MNREKDNGFQPVVPRGDTRFKKGQSGNPRGRPKKTAKKIDPGKSLQAVDNELISVKVDGKLVRMPKVEIHIRQLFTRTMKGELAAAEVICSMAAKYFAPDAQGPQQTIFKPPRGCSDPRSIN</sequence>
<organism evidence="3">
    <name type="scientific">Bradyrhizobium sp. LLZ17</name>
    <dbReference type="NCBI Taxonomy" id="3239388"/>
    <lineage>
        <taxon>Bacteria</taxon>
        <taxon>Pseudomonadati</taxon>
        <taxon>Pseudomonadota</taxon>
        <taxon>Alphaproteobacteria</taxon>
        <taxon>Hyphomicrobiales</taxon>
        <taxon>Nitrobacteraceae</taxon>
        <taxon>Bradyrhizobium</taxon>
    </lineage>
</organism>
<name>A0AB39XT36_9BRAD</name>
<dbReference type="InterPro" id="IPR043736">
    <property type="entry name" value="DUF5681"/>
</dbReference>
<proteinExistence type="predicted"/>
<evidence type="ECO:0000313" key="3">
    <source>
        <dbReference type="EMBL" id="XDV60631.1"/>
    </source>
</evidence>
<evidence type="ECO:0000259" key="2">
    <source>
        <dbReference type="Pfam" id="PF18932"/>
    </source>
</evidence>
<dbReference type="RefSeq" id="WP_369725982.1">
    <property type="nucleotide sequence ID" value="NZ_CP165734.1"/>
</dbReference>
<reference evidence="3" key="1">
    <citation type="submission" date="2024-08" db="EMBL/GenBank/DDBJ databases">
        <authorList>
            <person name="Chaddad Z."/>
            <person name="Lamrabet M."/>
            <person name="Bouhnik O."/>
            <person name="Alami S."/>
            <person name="Wipf D."/>
            <person name="Courty P.E."/>
            <person name="Missbah El Idrissi M."/>
        </authorList>
    </citation>
    <scope>NUCLEOTIDE SEQUENCE</scope>
    <source>
        <strain evidence="3">LLZ17</strain>
    </source>
</reference>
<dbReference type="EMBL" id="CP165734">
    <property type="protein sequence ID" value="XDV60631.1"/>
    <property type="molecule type" value="Genomic_DNA"/>
</dbReference>
<protein>
    <submittedName>
        <fullName evidence="3">DUF5681 domain-containing protein</fullName>
    </submittedName>
</protein>
<feature type="region of interest" description="Disordered" evidence="1">
    <location>
        <begin position="101"/>
        <end position="122"/>
    </location>
</feature>
<accession>A0AB39XT36</accession>